<dbReference type="Proteomes" id="UP000887560">
    <property type="component" value="Unplaced"/>
</dbReference>
<name>A0A915NWW4_9BILA</name>
<organism evidence="3 4">
    <name type="scientific">Meloidogyne floridensis</name>
    <dbReference type="NCBI Taxonomy" id="298350"/>
    <lineage>
        <taxon>Eukaryota</taxon>
        <taxon>Metazoa</taxon>
        <taxon>Ecdysozoa</taxon>
        <taxon>Nematoda</taxon>
        <taxon>Chromadorea</taxon>
        <taxon>Rhabditida</taxon>
        <taxon>Tylenchina</taxon>
        <taxon>Tylenchomorpha</taxon>
        <taxon>Tylenchoidea</taxon>
        <taxon>Meloidogynidae</taxon>
        <taxon>Meloidogyninae</taxon>
        <taxon>Meloidogyne</taxon>
    </lineage>
</organism>
<reference evidence="4" key="1">
    <citation type="submission" date="2022-11" db="UniProtKB">
        <authorList>
            <consortium name="WormBaseParasite"/>
        </authorList>
    </citation>
    <scope>IDENTIFICATION</scope>
</reference>
<keyword evidence="3" id="KW-1185">Reference proteome</keyword>
<keyword evidence="2" id="KW-1133">Transmembrane helix</keyword>
<evidence type="ECO:0000313" key="4">
    <source>
        <dbReference type="WBParaSite" id="scf7180000422272.g8686"/>
    </source>
</evidence>
<accession>A0A915NWW4</accession>
<evidence type="ECO:0000256" key="2">
    <source>
        <dbReference type="SAM" id="Phobius"/>
    </source>
</evidence>
<protein>
    <submittedName>
        <fullName evidence="4">Uncharacterized protein</fullName>
    </submittedName>
</protein>
<feature type="transmembrane region" description="Helical" evidence="2">
    <location>
        <begin position="144"/>
        <end position="167"/>
    </location>
</feature>
<feature type="compositionally biased region" description="Acidic residues" evidence="1">
    <location>
        <begin position="100"/>
        <end position="118"/>
    </location>
</feature>
<evidence type="ECO:0000256" key="1">
    <source>
        <dbReference type="SAM" id="MobiDB-lite"/>
    </source>
</evidence>
<keyword evidence="2" id="KW-0812">Transmembrane</keyword>
<dbReference type="AlphaFoldDB" id="A0A915NWW4"/>
<proteinExistence type="predicted"/>
<keyword evidence="2" id="KW-0472">Membrane</keyword>
<sequence>LSNSGCHSFVCLGIHDEIIFEKGLIKPITWKIEDKSHGDSYYDQLLSFYLLPQKASFQRDGNNIKRNSPLVGPNCKIEIKFSGQEYRLLINEKKEATETTIEETTTEEPITEESTTEEIIEEPVEETWNYLRPKPSRSSGWDEFITATLITVNIVLLASVVGVLLWYCFCREEGNNEEKK</sequence>
<evidence type="ECO:0000313" key="3">
    <source>
        <dbReference type="Proteomes" id="UP000887560"/>
    </source>
</evidence>
<dbReference type="WBParaSite" id="scf7180000422272.g8686">
    <property type="protein sequence ID" value="scf7180000422272.g8686"/>
    <property type="gene ID" value="scf7180000422272.g8686"/>
</dbReference>
<feature type="region of interest" description="Disordered" evidence="1">
    <location>
        <begin position="97"/>
        <end position="118"/>
    </location>
</feature>